<dbReference type="EMBL" id="JAENHP010000004">
    <property type="protein sequence ID" value="MBM2617345.1"/>
    <property type="molecule type" value="Genomic_DNA"/>
</dbReference>
<proteinExistence type="predicted"/>
<organism evidence="2 3">
    <name type="scientific">Paractinoplanes ovalisporus</name>
    <dbReference type="NCBI Taxonomy" id="2810368"/>
    <lineage>
        <taxon>Bacteria</taxon>
        <taxon>Bacillati</taxon>
        <taxon>Actinomycetota</taxon>
        <taxon>Actinomycetes</taxon>
        <taxon>Micromonosporales</taxon>
        <taxon>Micromonosporaceae</taxon>
        <taxon>Paractinoplanes</taxon>
    </lineage>
</organism>
<name>A0ABS2AC34_9ACTN</name>
<accession>A0ABS2AC34</accession>
<evidence type="ECO:0000256" key="1">
    <source>
        <dbReference type="SAM" id="Phobius"/>
    </source>
</evidence>
<keyword evidence="1" id="KW-1133">Transmembrane helix</keyword>
<dbReference type="RefSeq" id="WP_203377303.1">
    <property type="nucleotide sequence ID" value="NZ_JAENHP010000004.1"/>
</dbReference>
<keyword evidence="3" id="KW-1185">Reference proteome</keyword>
<feature type="transmembrane region" description="Helical" evidence="1">
    <location>
        <begin position="100"/>
        <end position="117"/>
    </location>
</feature>
<keyword evidence="1" id="KW-0472">Membrane</keyword>
<comment type="caution">
    <text evidence="2">The sequence shown here is derived from an EMBL/GenBank/DDBJ whole genome shotgun (WGS) entry which is preliminary data.</text>
</comment>
<sequence>MTLTTPWTKAGRPVERARRARAEVAMLPLLLWTLVHAAVYFVLLVAGSIVLQFVDSPADPFLTRLVFGFAGALWISILLLPCVIVMLLVLQLLRGLAWPWFRLAALILLAPPTLLVYESGNMWALLVVHALLALIVVKPAV</sequence>
<feature type="transmembrane region" description="Helical" evidence="1">
    <location>
        <begin position="66"/>
        <end position="93"/>
    </location>
</feature>
<feature type="transmembrane region" description="Helical" evidence="1">
    <location>
        <begin position="29"/>
        <end position="54"/>
    </location>
</feature>
<reference evidence="2 3" key="1">
    <citation type="submission" date="2021-01" db="EMBL/GenBank/DDBJ databases">
        <title>Actinoplanes sp. nov. LDG1-06 isolated from lichen.</title>
        <authorList>
            <person name="Saeng-In P."/>
            <person name="Phongsopitanun W."/>
            <person name="Kanchanasin P."/>
            <person name="Yuki M."/>
            <person name="Kudo T."/>
            <person name="Ohkuma M."/>
            <person name="Tanasupawat S."/>
        </authorList>
    </citation>
    <scope>NUCLEOTIDE SEQUENCE [LARGE SCALE GENOMIC DNA]</scope>
    <source>
        <strain evidence="2 3">LDG1-06</strain>
    </source>
</reference>
<protein>
    <submittedName>
        <fullName evidence="2">Uncharacterized protein</fullName>
    </submittedName>
</protein>
<gene>
    <name evidence="2" type="ORF">JIG36_17460</name>
</gene>
<dbReference type="Proteomes" id="UP000632138">
    <property type="component" value="Unassembled WGS sequence"/>
</dbReference>
<evidence type="ECO:0000313" key="3">
    <source>
        <dbReference type="Proteomes" id="UP000632138"/>
    </source>
</evidence>
<evidence type="ECO:0000313" key="2">
    <source>
        <dbReference type="EMBL" id="MBM2617345.1"/>
    </source>
</evidence>
<keyword evidence="1" id="KW-0812">Transmembrane</keyword>
<feature type="transmembrane region" description="Helical" evidence="1">
    <location>
        <begin position="123"/>
        <end position="140"/>
    </location>
</feature>